<proteinExistence type="predicted"/>
<dbReference type="OrthoDB" id="3393036at2"/>
<protein>
    <recommendedName>
        <fullName evidence="3">Flavin reductase</fullName>
    </recommendedName>
</protein>
<accession>I0L4U3</accession>
<gene>
    <name evidence="1" type="ORF">MILUP08_43752</name>
</gene>
<evidence type="ECO:0008006" key="3">
    <source>
        <dbReference type="Google" id="ProtNLM"/>
    </source>
</evidence>
<name>I0L4U3_9ACTN</name>
<evidence type="ECO:0000313" key="2">
    <source>
        <dbReference type="Proteomes" id="UP000003448"/>
    </source>
</evidence>
<comment type="caution">
    <text evidence="1">The sequence shown here is derived from an EMBL/GenBank/DDBJ whole genome shotgun (WGS) entry which is preliminary data.</text>
</comment>
<organism evidence="1 2">
    <name type="scientific">Micromonospora lupini str. Lupac 08</name>
    <dbReference type="NCBI Taxonomy" id="1150864"/>
    <lineage>
        <taxon>Bacteria</taxon>
        <taxon>Bacillati</taxon>
        <taxon>Actinomycetota</taxon>
        <taxon>Actinomycetes</taxon>
        <taxon>Micromonosporales</taxon>
        <taxon>Micromonosporaceae</taxon>
        <taxon>Micromonospora</taxon>
    </lineage>
</organism>
<evidence type="ECO:0000313" key="1">
    <source>
        <dbReference type="EMBL" id="CCH18840.1"/>
    </source>
</evidence>
<keyword evidence="2" id="KW-1185">Reference proteome</keyword>
<dbReference type="AlphaFoldDB" id="I0L4U3"/>
<sequence>MRGRRLPHLATRPTWRCQSCGIAWPCSAAKLSLLGQYRENRPALVAYLMTLRDEAAEQHHGTTAADLDDRFVAWARPR</sequence>
<dbReference type="Proteomes" id="UP000003448">
    <property type="component" value="Unassembled WGS sequence"/>
</dbReference>
<dbReference type="EMBL" id="CAIE01000028">
    <property type="protein sequence ID" value="CCH18840.1"/>
    <property type="molecule type" value="Genomic_DNA"/>
</dbReference>
<reference evidence="2" key="1">
    <citation type="journal article" date="2012" name="J. Bacteriol.">
        <title>Genome Sequence of Micromonospora lupini Lupac 08, Isolated from Root Nodules of Lupinus angustifolius.</title>
        <authorList>
            <person name="Alonso-Vega P."/>
            <person name="Normand P."/>
            <person name="Bacigalupe R."/>
            <person name="Pujic P."/>
            <person name="Lajus A."/>
            <person name="Vallenet D."/>
            <person name="Carro L."/>
            <person name="Coll P."/>
            <person name="Trujillo M.E."/>
        </authorList>
    </citation>
    <scope>NUCLEOTIDE SEQUENCE [LARGE SCALE GENOMIC DNA]</scope>
    <source>
        <strain evidence="2">Lupac 08</strain>
    </source>
</reference>
<dbReference type="RefSeq" id="WP_007460508.1">
    <property type="nucleotide sequence ID" value="NZ_HF570108.1"/>
</dbReference>